<dbReference type="InterPro" id="IPR006671">
    <property type="entry name" value="Cyclin_N"/>
</dbReference>
<dbReference type="Proteomes" id="UP000034182">
    <property type="component" value="Unassembled WGS sequence"/>
</dbReference>
<protein>
    <submittedName>
        <fullName evidence="3">Putative cyclin</fullName>
    </submittedName>
</protein>
<dbReference type="GO" id="GO:0000307">
    <property type="term" value="C:cyclin-dependent protein kinase holoenzyme complex"/>
    <property type="evidence" value="ECO:0007669"/>
    <property type="project" value="TreeGrafter"/>
</dbReference>
<dbReference type="Pfam" id="PF00134">
    <property type="entry name" value="Cyclin_N"/>
    <property type="match status" value="1"/>
</dbReference>
<organism evidence="3 4">
    <name type="scientific">Diplodia seriata</name>
    <dbReference type="NCBI Taxonomy" id="420778"/>
    <lineage>
        <taxon>Eukaryota</taxon>
        <taxon>Fungi</taxon>
        <taxon>Dikarya</taxon>
        <taxon>Ascomycota</taxon>
        <taxon>Pezizomycotina</taxon>
        <taxon>Dothideomycetes</taxon>
        <taxon>Dothideomycetes incertae sedis</taxon>
        <taxon>Botryosphaeriales</taxon>
        <taxon>Botryosphaeriaceae</taxon>
        <taxon>Diplodia</taxon>
    </lineage>
</organism>
<feature type="compositionally biased region" description="Low complexity" evidence="1">
    <location>
        <begin position="271"/>
        <end position="314"/>
    </location>
</feature>
<comment type="caution">
    <text evidence="3">The sequence shown here is derived from an EMBL/GenBank/DDBJ whole genome shotgun (WGS) entry which is preliminary data.</text>
</comment>
<dbReference type="InterPro" id="IPR036915">
    <property type="entry name" value="Cyclin-like_sf"/>
</dbReference>
<dbReference type="PANTHER" id="PTHR15615:SF10">
    <property type="entry name" value="PHO85 CYCLIN-2-RELATED"/>
    <property type="match status" value="1"/>
</dbReference>
<dbReference type="CDD" id="cd20557">
    <property type="entry name" value="CYCLIN_ScPCL1-like"/>
    <property type="match status" value="1"/>
</dbReference>
<dbReference type="GO" id="GO:0019901">
    <property type="term" value="F:protein kinase binding"/>
    <property type="evidence" value="ECO:0007669"/>
    <property type="project" value="InterPro"/>
</dbReference>
<dbReference type="SUPFAM" id="SSF47954">
    <property type="entry name" value="Cyclin-like"/>
    <property type="match status" value="1"/>
</dbReference>
<evidence type="ECO:0000259" key="2">
    <source>
        <dbReference type="Pfam" id="PF00134"/>
    </source>
</evidence>
<reference evidence="3 4" key="1">
    <citation type="submission" date="2015-03" db="EMBL/GenBank/DDBJ databases">
        <authorList>
            <person name="Morales-Cruz A."/>
            <person name="Amrine K.C."/>
            <person name="Cantu D."/>
        </authorList>
    </citation>
    <scope>NUCLEOTIDE SEQUENCE [LARGE SCALE GENOMIC DNA]</scope>
    <source>
        <strain evidence="3">DS831</strain>
    </source>
</reference>
<dbReference type="Gene3D" id="1.10.472.10">
    <property type="entry name" value="Cyclin-like"/>
    <property type="match status" value="1"/>
</dbReference>
<reference evidence="3 4" key="2">
    <citation type="submission" date="2015-05" db="EMBL/GenBank/DDBJ databases">
        <title>Distinctive expansion of gene families associated with plant cell wall degradation and secondary metabolism in the genomes of grapevine trunk pathogens.</title>
        <authorList>
            <person name="Lawrence D.P."/>
            <person name="Travadon R."/>
            <person name="Rolshausen P.E."/>
            <person name="Baumgartner K."/>
        </authorList>
    </citation>
    <scope>NUCLEOTIDE SEQUENCE [LARGE SCALE GENOMIC DNA]</scope>
    <source>
        <strain evidence="3">DS831</strain>
    </source>
</reference>
<evidence type="ECO:0000313" key="3">
    <source>
        <dbReference type="EMBL" id="KKY19431.1"/>
    </source>
</evidence>
<evidence type="ECO:0000313" key="4">
    <source>
        <dbReference type="Proteomes" id="UP000034182"/>
    </source>
</evidence>
<dbReference type="GO" id="GO:0005634">
    <property type="term" value="C:nucleus"/>
    <property type="evidence" value="ECO:0007669"/>
    <property type="project" value="TreeGrafter"/>
</dbReference>
<dbReference type="AlphaFoldDB" id="A0A0G2EAW2"/>
<dbReference type="InterPro" id="IPR013922">
    <property type="entry name" value="Cyclin_PHO80-like"/>
</dbReference>
<dbReference type="GO" id="GO:0016538">
    <property type="term" value="F:cyclin-dependent protein serine/threonine kinase regulator activity"/>
    <property type="evidence" value="ECO:0007669"/>
    <property type="project" value="TreeGrafter"/>
</dbReference>
<feature type="region of interest" description="Disordered" evidence="1">
    <location>
        <begin position="254"/>
        <end position="314"/>
    </location>
</feature>
<feature type="compositionally biased region" description="Pro residues" evidence="1">
    <location>
        <begin position="55"/>
        <end position="68"/>
    </location>
</feature>
<accession>A0A0G2EAW2</accession>
<name>A0A0G2EAW2_9PEZI</name>
<proteinExistence type="predicted"/>
<sequence length="386" mass="42871">MVSYSATPEQNAAALDYFIQLPVSKEMIAYLARKASEVIRCETPQQQGNVNKNLPPTPPSTPSPPSTPPQSHAQAFGRDPALPSVEAFIMSLVDRSHVGVATLMSSLVYLARLKSRLPPVAKGMRCTVHRIFLASLILAAKNLNDSSPKNKHWARYSTVRGYENFGFSLTEVNLMEKQLLFLLDWDLRITQDDLYFHLEPFLAPIRDYQVRQAERAQQLKKIKQLREIQNYYQELGHSVSLEYCAHQVKNGAITPPAELNNPYSRYRLDSRPSTSSTSGSSSRMPSLSPPQRSESAASSHSDLSSTESTPSSIYHSEMPSVHRYDSATGAAVVHMPQAPPKAYKAVYHSQLPLPMEQQLDGEKPAKKPKTSGGFFARFLGNAGVRV</sequence>
<dbReference type="EMBL" id="LAQI01000112">
    <property type="protein sequence ID" value="KKY19431.1"/>
    <property type="molecule type" value="Genomic_DNA"/>
</dbReference>
<evidence type="ECO:0000256" key="1">
    <source>
        <dbReference type="SAM" id="MobiDB-lite"/>
    </source>
</evidence>
<dbReference type="PANTHER" id="PTHR15615">
    <property type="match status" value="1"/>
</dbReference>
<feature type="region of interest" description="Disordered" evidence="1">
    <location>
        <begin position="43"/>
        <end position="76"/>
    </location>
</feature>
<gene>
    <name evidence="3" type="ORF">UCDDS831_g05401</name>
</gene>
<feature type="compositionally biased region" description="Polar residues" evidence="1">
    <location>
        <begin position="43"/>
        <end position="54"/>
    </location>
</feature>
<feature type="domain" description="Cyclin N-terminal" evidence="2">
    <location>
        <begin position="87"/>
        <end position="188"/>
    </location>
</feature>